<dbReference type="Gene3D" id="3.90.550.10">
    <property type="entry name" value="Spore Coat Polysaccharide Biosynthesis Protein SpsA, Chain A"/>
    <property type="match status" value="1"/>
</dbReference>
<dbReference type="InterPro" id="IPR029044">
    <property type="entry name" value="Nucleotide-diphossugar_trans"/>
</dbReference>
<dbReference type="SUPFAM" id="SSF53448">
    <property type="entry name" value="Nucleotide-diphospho-sugar transferases"/>
    <property type="match status" value="1"/>
</dbReference>
<name>A0A6M0JXH0_9GAMM</name>
<evidence type="ECO:0000313" key="3">
    <source>
        <dbReference type="EMBL" id="NEV62246.1"/>
    </source>
</evidence>
<dbReference type="AlphaFoldDB" id="A0A6M0JXH0"/>
<keyword evidence="1" id="KW-0812">Transmembrane</keyword>
<reference evidence="3 4" key="1">
    <citation type="submission" date="2020-02" db="EMBL/GenBank/DDBJ databases">
        <title>Genome sequences of Thiorhodococcus mannitoliphagus and Thiorhodococcus minor, purple sulfur photosynthetic bacteria in the gammaproteobacterial family, Chromatiaceae.</title>
        <authorList>
            <person name="Aviles F.A."/>
            <person name="Meyer T.E."/>
            <person name="Kyndt J.A."/>
        </authorList>
    </citation>
    <scope>NUCLEOTIDE SEQUENCE [LARGE SCALE GENOMIC DNA]</scope>
    <source>
        <strain evidence="3 4">DSM 11518</strain>
    </source>
</reference>
<dbReference type="Pfam" id="PF00535">
    <property type="entry name" value="Glycos_transf_2"/>
    <property type="match status" value="1"/>
</dbReference>
<keyword evidence="1" id="KW-1133">Transmembrane helix</keyword>
<feature type="domain" description="Glycosyltransferase 2-like" evidence="2">
    <location>
        <begin position="28"/>
        <end position="198"/>
    </location>
</feature>
<proteinExistence type="predicted"/>
<keyword evidence="3" id="KW-0808">Transferase</keyword>
<dbReference type="EMBL" id="JAAIJQ010000024">
    <property type="protein sequence ID" value="NEV62246.1"/>
    <property type="molecule type" value="Genomic_DNA"/>
</dbReference>
<dbReference type="GO" id="GO:0016740">
    <property type="term" value="F:transferase activity"/>
    <property type="evidence" value="ECO:0007669"/>
    <property type="project" value="UniProtKB-KW"/>
</dbReference>
<dbReference type="Proteomes" id="UP000483379">
    <property type="component" value="Unassembled WGS sequence"/>
</dbReference>
<dbReference type="PANTHER" id="PTHR43179:SF11">
    <property type="entry name" value="GLYCOSYL TRANSFERASE"/>
    <property type="match status" value="1"/>
</dbReference>
<dbReference type="InterPro" id="IPR001173">
    <property type="entry name" value="Glyco_trans_2-like"/>
</dbReference>
<accession>A0A6M0JXH0</accession>
<protein>
    <submittedName>
        <fullName evidence="3">Glycosyltransferase family 2 protein</fullName>
    </submittedName>
</protein>
<feature type="transmembrane region" description="Helical" evidence="1">
    <location>
        <begin position="266"/>
        <end position="288"/>
    </location>
</feature>
<dbReference type="PANTHER" id="PTHR43179">
    <property type="entry name" value="RHAMNOSYLTRANSFERASE WBBL"/>
    <property type="match status" value="1"/>
</dbReference>
<evidence type="ECO:0000256" key="1">
    <source>
        <dbReference type="SAM" id="Phobius"/>
    </source>
</evidence>
<sequence>MIASTPSRIVPEPQRLATVRPATGRVAVIIVDYRAGELLTACLEGLARQTRPADRIIVVDNGGAESSLPEPRGCPPIELIHPGYNTGFAEGNNLALALTVDCDWVALLNPDAVPAPDWLEQLLRASGRYPESAAFGSRMYSDDARTRLDGSGDVMHVSGLVWRRDHGRPAEGRRLRADEVFSPCAAAALYRRELLARLGGFDEEFFCYTEDVDLGFRIRLAGYVCRYVPDAQVVHQGSALTGVRSDFALYHGHRNLLWVFVKNMPLPLLVMLLPVHLLMHLVVVLRYLPDGRAGVLVKAKRDALAGLARNWRKRRAIQPQRRAGVLSLLRAMSLW</sequence>
<evidence type="ECO:0000313" key="4">
    <source>
        <dbReference type="Proteomes" id="UP000483379"/>
    </source>
</evidence>
<keyword evidence="1" id="KW-0472">Membrane</keyword>
<comment type="caution">
    <text evidence="3">The sequence shown here is derived from an EMBL/GenBank/DDBJ whole genome shotgun (WGS) entry which is preliminary data.</text>
</comment>
<gene>
    <name evidence="3" type="ORF">G3446_10140</name>
</gene>
<organism evidence="3 4">
    <name type="scientific">Thiorhodococcus minor</name>
    <dbReference type="NCBI Taxonomy" id="57489"/>
    <lineage>
        <taxon>Bacteria</taxon>
        <taxon>Pseudomonadati</taxon>
        <taxon>Pseudomonadota</taxon>
        <taxon>Gammaproteobacteria</taxon>
        <taxon>Chromatiales</taxon>
        <taxon>Chromatiaceae</taxon>
        <taxon>Thiorhodococcus</taxon>
    </lineage>
</organism>
<evidence type="ECO:0000259" key="2">
    <source>
        <dbReference type="Pfam" id="PF00535"/>
    </source>
</evidence>
<dbReference type="CDD" id="cd04186">
    <property type="entry name" value="GT_2_like_c"/>
    <property type="match status" value="1"/>
</dbReference>
<keyword evidence="4" id="KW-1185">Reference proteome</keyword>